<evidence type="ECO:0000256" key="6">
    <source>
        <dbReference type="SAM" id="SignalP"/>
    </source>
</evidence>
<accession>A0A4Q7ZCL7</accession>
<dbReference type="SUPFAM" id="SSF46626">
    <property type="entry name" value="Cytochrome c"/>
    <property type="match status" value="1"/>
</dbReference>
<dbReference type="PROSITE" id="PS51257">
    <property type="entry name" value="PROKAR_LIPOPROTEIN"/>
    <property type="match status" value="1"/>
</dbReference>
<feature type="domain" description="Cytochrome c" evidence="7">
    <location>
        <begin position="32"/>
        <end position="170"/>
    </location>
</feature>
<evidence type="ECO:0000313" key="8">
    <source>
        <dbReference type="EMBL" id="RZU47891.1"/>
    </source>
</evidence>
<dbReference type="Gene3D" id="1.10.760.10">
    <property type="entry name" value="Cytochrome c-like domain"/>
    <property type="match status" value="1"/>
</dbReference>
<dbReference type="Proteomes" id="UP000292423">
    <property type="component" value="Unassembled WGS sequence"/>
</dbReference>
<protein>
    <submittedName>
        <fullName evidence="8">Cytochrome c</fullName>
    </submittedName>
</protein>
<keyword evidence="2 4" id="KW-0479">Metal-binding</keyword>
<feature type="region of interest" description="Disordered" evidence="5">
    <location>
        <begin position="54"/>
        <end position="85"/>
    </location>
</feature>
<dbReference type="InterPro" id="IPR036909">
    <property type="entry name" value="Cyt_c-like_dom_sf"/>
</dbReference>
<dbReference type="PANTHER" id="PTHR35008">
    <property type="entry name" value="BLL4482 PROTEIN-RELATED"/>
    <property type="match status" value="1"/>
</dbReference>
<keyword evidence="3 4" id="KW-0408">Iron</keyword>
<dbReference type="AlphaFoldDB" id="A0A4Q7ZCL7"/>
<comment type="caution">
    <text evidence="8">The sequence shown here is derived from an EMBL/GenBank/DDBJ whole genome shotgun (WGS) entry which is preliminary data.</text>
</comment>
<keyword evidence="1 4" id="KW-0349">Heme</keyword>
<dbReference type="PANTHER" id="PTHR35008:SF4">
    <property type="entry name" value="BLL4482 PROTEIN"/>
    <property type="match status" value="1"/>
</dbReference>
<dbReference type="GO" id="GO:0009055">
    <property type="term" value="F:electron transfer activity"/>
    <property type="evidence" value="ECO:0007669"/>
    <property type="project" value="InterPro"/>
</dbReference>
<reference evidence="8 9" key="1">
    <citation type="submission" date="2019-02" db="EMBL/GenBank/DDBJ databases">
        <title>Genomic Encyclopedia of Type Strains, Phase IV (KMG-IV): sequencing the most valuable type-strain genomes for metagenomic binning, comparative biology and taxonomic classification.</title>
        <authorList>
            <person name="Goeker M."/>
        </authorList>
    </citation>
    <scope>NUCLEOTIDE SEQUENCE [LARGE SCALE GENOMIC DNA]</scope>
    <source>
        <strain evidence="8 9">DSM 105135</strain>
    </source>
</reference>
<feature type="chain" id="PRO_5020333008" evidence="6">
    <location>
        <begin position="30"/>
        <end position="186"/>
    </location>
</feature>
<dbReference type="RefSeq" id="WP_130411100.1">
    <property type="nucleotide sequence ID" value="NZ_SHKX01000010.1"/>
</dbReference>
<proteinExistence type="predicted"/>
<evidence type="ECO:0000256" key="1">
    <source>
        <dbReference type="ARBA" id="ARBA00022617"/>
    </source>
</evidence>
<evidence type="ECO:0000256" key="3">
    <source>
        <dbReference type="ARBA" id="ARBA00023004"/>
    </source>
</evidence>
<dbReference type="EMBL" id="SHKX01000010">
    <property type="protein sequence ID" value="RZU47891.1"/>
    <property type="molecule type" value="Genomic_DNA"/>
</dbReference>
<dbReference type="PROSITE" id="PS51007">
    <property type="entry name" value="CYTC"/>
    <property type="match status" value="1"/>
</dbReference>
<keyword evidence="9" id="KW-1185">Reference proteome</keyword>
<name>A0A4Q7ZCL7_9GAMM</name>
<keyword evidence="6" id="KW-0732">Signal</keyword>
<evidence type="ECO:0000256" key="2">
    <source>
        <dbReference type="ARBA" id="ARBA00022723"/>
    </source>
</evidence>
<dbReference type="InterPro" id="IPR009056">
    <property type="entry name" value="Cyt_c-like_dom"/>
</dbReference>
<sequence>MQPPRFAPALPLVAACLTLIALQPAAALAKGNEIERGRHLAGIMGCADCHTPMKMGAKGPEPDLARGLSGHPQDQALPPPPAPSGPWIWGGSASMTAFYGPWGISYSANLTPDKDTGIGNWTLAQFSQAMKTGKHLGNGRPILPPMPWQAVSRLDDHDLKALFRFLMAQPAVKNTVPEFKPAPSRG</sequence>
<gene>
    <name evidence="8" type="ORF">EV700_0858</name>
</gene>
<evidence type="ECO:0000256" key="5">
    <source>
        <dbReference type="SAM" id="MobiDB-lite"/>
    </source>
</evidence>
<dbReference type="InterPro" id="IPR051459">
    <property type="entry name" value="Cytochrome_c-type_DH"/>
</dbReference>
<evidence type="ECO:0000256" key="4">
    <source>
        <dbReference type="PROSITE-ProRule" id="PRU00433"/>
    </source>
</evidence>
<organism evidence="8 9">
    <name type="scientific">Fluviicoccus keumensis</name>
    <dbReference type="NCBI Taxonomy" id="1435465"/>
    <lineage>
        <taxon>Bacteria</taxon>
        <taxon>Pseudomonadati</taxon>
        <taxon>Pseudomonadota</taxon>
        <taxon>Gammaproteobacteria</taxon>
        <taxon>Moraxellales</taxon>
        <taxon>Moraxellaceae</taxon>
        <taxon>Fluviicoccus</taxon>
    </lineage>
</organism>
<dbReference type="OrthoDB" id="9811281at2"/>
<dbReference type="GO" id="GO:0020037">
    <property type="term" value="F:heme binding"/>
    <property type="evidence" value="ECO:0007669"/>
    <property type="project" value="InterPro"/>
</dbReference>
<feature type="signal peptide" evidence="6">
    <location>
        <begin position="1"/>
        <end position="29"/>
    </location>
</feature>
<evidence type="ECO:0000313" key="9">
    <source>
        <dbReference type="Proteomes" id="UP000292423"/>
    </source>
</evidence>
<dbReference type="GO" id="GO:0046872">
    <property type="term" value="F:metal ion binding"/>
    <property type="evidence" value="ECO:0007669"/>
    <property type="project" value="UniProtKB-KW"/>
</dbReference>
<evidence type="ECO:0000259" key="7">
    <source>
        <dbReference type="PROSITE" id="PS51007"/>
    </source>
</evidence>